<dbReference type="SUPFAM" id="SSF56436">
    <property type="entry name" value="C-type lectin-like"/>
    <property type="match status" value="1"/>
</dbReference>
<sequence>MVGTEQERGHGGEQEEKGVLSPALCAPGSWFHGTGRRRSHVQLIAVRAELGALILVLVVVVVVISTAPCSLLEPYTWVGQMLKPPDIPHSLPGKDFMLRYQGPANCWIRLHREEEDAQWTWSDGTAFTNWSVCPFSCPSHNFPQALFGMGTFSWCHNHGFLWAARLKPGAAP</sequence>
<accession>A0A2P4SD59</accession>
<feature type="transmembrane region" description="Helical" evidence="1">
    <location>
        <begin position="44"/>
        <end position="64"/>
    </location>
</feature>
<keyword evidence="1" id="KW-1133">Transmembrane helix</keyword>
<gene>
    <name evidence="2" type="ORF">CIB84_014200</name>
</gene>
<dbReference type="AlphaFoldDB" id="A0A2P4SD59"/>
<keyword evidence="1" id="KW-0472">Membrane</keyword>
<dbReference type="InterPro" id="IPR016187">
    <property type="entry name" value="CTDL_fold"/>
</dbReference>
<comment type="caution">
    <text evidence="2">The sequence shown here is derived from an EMBL/GenBank/DDBJ whole genome shotgun (WGS) entry which is preliminary data.</text>
</comment>
<organism evidence="2 3">
    <name type="scientific">Bambusicola thoracicus</name>
    <name type="common">Chinese bamboo-partridge</name>
    <name type="synonym">Perdix thoracica</name>
    <dbReference type="NCBI Taxonomy" id="9083"/>
    <lineage>
        <taxon>Eukaryota</taxon>
        <taxon>Metazoa</taxon>
        <taxon>Chordata</taxon>
        <taxon>Craniata</taxon>
        <taxon>Vertebrata</taxon>
        <taxon>Euteleostomi</taxon>
        <taxon>Archelosauria</taxon>
        <taxon>Archosauria</taxon>
        <taxon>Dinosauria</taxon>
        <taxon>Saurischia</taxon>
        <taxon>Theropoda</taxon>
        <taxon>Coelurosauria</taxon>
        <taxon>Aves</taxon>
        <taxon>Neognathae</taxon>
        <taxon>Galloanserae</taxon>
        <taxon>Galliformes</taxon>
        <taxon>Phasianidae</taxon>
        <taxon>Perdicinae</taxon>
        <taxon>Bambusicola</taxon>
    </lineage>
</organism>
<dbReference type="Gene3D" id="3.10.100.10">
    <property type="entry name" value="Mannose-Binding Protein A, subunit A"/>
    <property type="match status" value="1"/>
</dbReference>
<evidence type="ECO:0008006" key="4">
    <source>
        <dbReference type="Google" id="ProtNLM"/>
    </source>
</evidence>
<evidence type="ECO:0000313" key="2">
    <source>
        <dbReference type="EMBL" id="POI22053.1"/>
    </source>
</evidence>
<dbReference type="Proteomes" id="UP000237246">
    <property type="component" value="Unassembled WGS sequence"/>
</dbReference>
<dbReference type="EMBL" id="PPHD01062177">
    <property type="protein sequence ID" value="POI22053.1"/>
    <property type="molecule type" value="Genomic_DNA"/>
</dbReference>
<protein>
    <recommendedName>
        <fullName evidence="4">C-type lectin domain-containing protein</fullName>
    </recommendedName>
</protein>
<reference evidence="2 3" key="1">
    <citation type="submission" date="2018-01" db="EMBL/GenBank/DDBJ databases">
        <title>Comparison of the Chinese Bamboo Partridge and Red Junglefowl genome sequences highlights the importance of demography in genome evolution.</title>
        <authorList>
            <person name="Tiley G.P."/>
            <person name="Kimball R.T."/>
            <person name="Braun E.L."/>
            <person name="Burleigh J.G."/>
        </authorList>
    </citation>
    <scope>NUCLEOTIDE SEQUENCE [LARGE SCALE GENOMIC DNA]</scope>
    <source>
        <strain evidence="2">RTK389</strain>
        <tissue evidence="2">Blood</tissue>
    </source>
</reference>
<evidence type="ECO:0000256" key="1">
    <source>
        <dbReference type="SAM" id="Phobius"/>
    </source>
</evidence>
<keyword evidence="1" id="KW-0812">Transmembrane</keyword>
<keyword evidence="3" id="KW-1185">Reference proteome</keyword>
<evidence type="ECO:0000313" key="3">
    <source>
        <dbReference type="Proteomes" id="UP000237246"/>
    </source>
</evidence>
<dbReference type="InterPro" id="IPR016186">
    <property type="entry name" value="C-type_lectin-like/link_sf"/>
</dbReference>
<name>A0A2P4SD59_BAMTH</name>
<proteinExistence type="predicted"/>